<gene>
    <name evidence="2" type="ORF">SAMN04489711_11497</name>
</gene>
<protein>
    <submittedName>
        <fullName evidence="2">ASCH domain-containing protein</fullName>
    </submittedName>
</protein>
<dbReference type="EMBL" id="FONX01000014">
    <property type="protein sequence ID" value="SFF15205.1"/>
    <property type="molecule type" value="Genomic_DNA"/>
</dbReference>
<dbReference type="STRING" id="1177982.SAMN04489711_11497"/>
<accession>A0A1I2GC92</accession>
<evidence type="ECO:0000313" key="2">
    <source>
        <dbReference type="EMBL" id="SFF15205.1"/>
    </source>
</evidence>
<dbReference type="Proteomes" id="UP000199119">
    <property type="component" value="Unassembled WGS sequence"/>
</dbReference>
<dbReference type="Gene3D" id="2.30.130.30">
    <property type="entry name" value="Hypothetical protein"/>
    <property type="match status" value="1"/>
</dbReference>
<dbReference type="SUPFAM" id="SSF88697">
    <property type="entry name" value="PUA domain-like"/>
    <property type="match status" value="1"/>
</dbReference>
<dbReference type="InterPro" id="IPR007374">
    <property type="entry name" value="ASCH_domain"/>
</dbReference>
<name>A0A1I2GC92_9BURK</name>
<evidence type="ECO:0000313" key="3">
    <source>
        <dbReference type="Proteomes" id="UP000199119"/>
    </source>
</evidence>
<proteinExistence type="predicted"/>
<dbReference type="CDD" id="cd06554">
    <property type="entry name" value="ASCH_ASC-1_like"/>
    <property type="match status" value="1"/>
</dbReference>
<dbReference type="AlphaFoldDB" id="A0A1I2GC92"/>
<organism evidence="2 3">
    <name type="scientific">Paracidovorax wautersii</name>
    <dbReference type="NCBI Taxonomy" id="1177982"/>
    <lineage>
        <taxon>Bacteria</taxon>
        <taxon>Pseudomonadati</taxon>
        <taxon>Pseudomonadota</taxon>
        <taxon>Betaproteobacteria</taxon>
        <taxon>Burkholderiales</taxon>
        <taxon>Comamonadaceae</taxon>
        <taxon>Paracidovorax</taxon>
    </lineage>
</organism>
<reference evidence="3" key="1">
    <citation type="submission" date="2016-10" db="EMBL/GenBank/DDBJ databases">
        <authorList>
            <person name="Varghese N."/>
            <person name="Submissions S."/>
        </authorList>
    </citation>
    <scope>NUCLEOTIDE SEQUENCE [LARGE SCALE GENOMIC DNA]</scope>
    <source>
        <strain evidence="3">DSM 27981</strain>
    </source>
</reference>
<dbReference type="InterPro" id="IPR015947">
    <property type="entry name" value="PUA-like_sf"/>
</dbReference>
<keyword evidence="3" id="KW-1185">Reference proteome</keyword>
<evidence type="ECO:0000259" key="1">
    <source>
        <dbReference type="Pfam" id="PF04266"/>
    </source>
</evidence>
<dbReference type="Pfam" id="PF04266">
    <property type="entry name" value="ASCH"/>
    <property type="match status" value="1"/>
</dbReference>
<sequence length="135" mass="15452">MIPALSIRQPWAWLIVNDYKDIENRDWPTNFRGQLLVHAGVTMSRRYYDSTVGELDLSGLLPADMPAYEDLQRGGFVGWTRVVDCVTSHPSRWKIENPSGDPVYGFVLRESRPMPFVPWKGRLGFFNVPKEAIPS</sequence>
<feature type="domain" description="ASCH" evidence="1">
    <location>
        <begin position="5"/>
        <end position="88"/>
    </location>
</feature>
<dbReference type="RefSeq" id="WP_245785292.1">
    <property type="nucleotide sequence ID" value="NZ_FONX01000014.1"/>
</dbReference>